<comment type="similarity">
    <text evidence="1">Belongs to the ParB family.</text>
</comment>
<keyword evidence="5" id="KW-1185">Reference proteome</keyword>
<evidence type="ECO:0000313" key="5">
    <source>
        <dbReference type="Proteomes" id="UP000632222"/>
    </source>
</evidence>
<gene>
    <name evidence="4" type="ORF">GCM10008938_47280</name>
</gene>
<sequence length="582" mass="65944">MNRTNRKKTEVQTHSQHLTVKLKDLQSWDQNPRSDAKDTTLTDLAASIKEKGIVQDILVRTSPEEGKHLIVAGERRYLACLMNVEAGHMSMDHEITVKHLGTITDQEALEIAVIENEQREDMNPADRIVMYHKMHQQGSSEQRIADLFGVNVEEVRKSVTIGSRCSDDLLAAIRNGKVSLRSAFFIVSASTQQMRDKMLELVVMNGYTEHALKQVIKGSEIPVETAIFPIEEYTGEINEPFIGDLPSTFVDREQFFLLQSAHAEKKRQELAETYQWAKLVEGDGHFYASQYNLRYHVGAEPAESGVVVYLNTSSGEVKSYGPMQLENPHPQATLQAETPAQNPEPEPLKPAALPEKAKLYPYMVRSNLIQEQLQRNKRESETLLILGLSGWTHMRLKVDDRPERGVAETPTMLQTFEKLSPTADLLGLQPPTLKGGALNAVPDKHPRTVRPDVYLNLYQHLWSLSESEFNQLYCEVVSTLFSDFPTADPLMQTLHDKNNLTEQTYFTLCSEYLKLLNRQQIWDMVQDMPVKIHLHLSMKRDEMVSLILQYAPRLKDAGWMPEGFKVAGPEPVDTVVLDNAAD</sequence>
<organism evidence="4 5">
    <name type="scientific">Deinococcus roseus</name>
    <dbReference type="NCBI Taxonomy" id="392414"/>
    <lineage>
        <taxon>Bacteria</taxon>
        <taxon>Thermotogati</taxon>
        <taxon>Deinococcota</taxon>
        <taxon>Deinococci</taxon>
        <taxon>Deinococcales</taxon>
        <taxon>Deinococcaceae</taxon>
        <taxon>Deinococcus</taxon>
    </lineage>
</organism>
<dbReference type="InterPro" id="IPR050336">
    <property type="entry name" value="Chromosome_partition/occlusion"/>
</dbReference>
<dbReference type="Pfam" id="PF02195">
    <property type="entry name" value="ParB_N"/>
    <property type="match status" value="1"/>
</dbReference>
<dbReference type="Proteomes" id="UP000632222">
    <property type="component" value="Unassembled WGS sequence"/>
</dbReference>
<dbReference type="Gene3D" id="3.90.1530.30">
    <property type="match status" value="1"/>
</dbReference>
<reference evidence="5" key="1">
    <citation type="journal article" date="2019" name="Int. J. Syst. Evol. Microbiol.">
        <title>The Global Catalogue of Microorganisms (GCM) 10K type strain sequencing project: providing services to taxonomists for standard genome sequencing and annotation.</title>
        <authorList>
            <consortium name="The Broad Institute Genomics Platform"/>
            <consortium name="The Broad Institute Genome Sequencing Center for Infectious Disease"/>
            <person name="Wu L."/>
            <person name="Ma J."/>
        </authorList>
    </citation>
    <scope>NUCLEOTIDE SEQUENCE [LARGE SCALE GENOMIC DNA]</scope>
    <source>
        <strain evidence="5">JCM 14370</strain>
    </source>
</reference>
<accession>A0ABQ2DGC4</accession>
<protein>
    <recommendedName>
        <fullName evidence="3">ParB-like N-terminal domain-containing protein</fullName>
    </recommendedName>
</protein>
<dbReference type="RefSeq" id="WP_189008009.1">
    <property type="nucleotide sequence ID" value="NZ_BMOD01000033.1"/>
</dbReference>
<dbReference type="NCBIfam" id="TIGR00180">
    <property type="entry name" value="parB_part"/>
    <property type="match status" value="1"/>
</dbReference>
<evidence type="ECO:0000313" key="4">
    <source>
        <dbReference type="EMBL" id="GGJ55651.1"/>
    </source>
</evidence>
<evidence type="ECO:0000259" key="3">
    <source>
        <dbReference type="SMART" id="SM00470"/>
    </source>
</evidence>
<comment type="caution">
    <text evidence="4">The sequence shown here is derived from an EMBL/GenBank/DDBJ whole genome shotgun (WGS) entry which is preliminary data.</text>
</comment>
<dbReference type="PANTHER" id="PTHR33375:SF1">
    <property type="entry name" value="CHROMOSOME-PARTITIONING PROTEIN PARB-RELATED"/>
    <property type="match status" value="1"/>
</dbReference>
<feature type="region of interest" description="Disordered" evidence="2">
    <location>
        <begin position="321"/>
        <end position="350"/>
    </location>
</feature>
<feature type="domain" description="ParB-like N-terminal" evidence="3">
    <location>
        <begin position="18"/>
        <end position="117"/>
    </location>
</feature>
<dbReference type="InterPro" id="IPR004437">
    <property type="entry name" value="ParB/RepB/Spo0J"/>
</dbReference>
<dbReference type="SUPFAM" id="SSF109709">
    <property type="entry name" value="KorB DNA-binding domain-like"/>
    <property type="match status" value="1"/>
</dbReference>
<dbReference type="PANTHER" id="PTHR33375">
    <property type="entry name" value="CHROMOSOME-PARTITIONING PROTEIN PARB-RELATED"/>
    <property type="match status" value="1"/>
</dbReference>
<dbReference type="InterPro" id="IPR036086">
    <property type="entry name" value="ParB/Sulfiredoxin_sf"/>
</dbReference>
<proteinExistence type="inferred from homology"/>
<dbReference type="SUPFAM" id="SSF110849">
    <property type="entry name" value="ParB/Sulfiredoxin"/>
    <property type="match status" value="1"/>
</dbReference>
<dbReference type="SMART" id="SM00470">
    <property type="entry name" value="ParB"/>
    <property type="match status" value="1"/>
</dbReference>
<dbReference type="InterPro" id="IPR003115">
    <property type="entry name" value="ParB_N"/>
</dbReference>
<evidence type="ECO:0000256" key="1">
    <source>
        <dbReference type="ARBA" id="ARBA00006295"/>
    </source>
</evidence>
<evidence type="ECO:0000256" key="2">
    <source>
        <dbReference type="SAM" id="MobiDB-lite"/>
    </source>
</evidence>
<name>A0ABQ2DGC4_9DEIO</name>
<dbReference type="EMBL" id="BMOD01000033">
    <property type="protein sequence ID" value="GGJ55651.1"/>
    <property type="molecule type" value="Genomic_DNA"/>
</dbReference>
<feature type="compositionally biased region" description="Polar residues" evidence="2">
    <location>
        <begin position="330"/>
        <end position="341"/>
    </location>
</feature>
<dbReference type="Gene3D" id="1.10.10.2830">
    <property type="match status" value="1"/>
</dbReference>